<dbReference type="Gene3D" id="6.10.140.2220">
    <property type="match status" value="1"/>
</dbReference>
<keyword evidence="7" id="KW-1185">Reference proteome</keyword>
<organism evidence="6 7">
    <name type="scientific">Trichoglossum hirsutum</name>
    <dbReference type="NCBI Taxonomy" id="265104"/>
    <lineage>
        <taxon>Eukaryota</taxon>
        <taxon>Fungi</taxon>
        <taxon>Dikarya</taxon>
        <taxon>Ascomycota</taxon>
        <taxon>Pezizomycotina</taxon>
        <taxon>Geoglossomycetes</taxon>
        <taxon>Geoglossales</taxon>
        <taxon>Geoglossaceae</taxon>
        <taxon>Trichoglossum</taxon>
    </lineage>
</organism>
<sequence length="402" mass="45624">MPSPCAICNSPNSYSCASCYSAAYCSIECQQTDWPVHKTLCKIFKNFQSSTRTSSRSKLGLLLPVDSKTPRPVWVECELINDYEYEGDLPYEYSHVDSLLGTDKPFPERKSITRNIFRGFSLDHTVKVVCRETFLVDGSKKNICIEELTRGKMLHDWRGPIVILSEPGTAIDPRIYQDITLSDLRIAVDYFLTYGDYSIENLVAGARSVSLASRPGGAKVQGVRINCLGDQKVFGAKQYVAAAVPRDHPVFLSTPTGISTYMGPPLLMRKYPPHRAWKDDKNMRPYPYQNQAATFMNLNADVNSQEWGRAPLHWQNEVGSMMVVHKDGKDLTPHQVEALAYYCQFKLQPVFEDSIGAGSVQRTRKEVVSQFLTRNMFEEFFDIFKREQSDKSWLAETSPYVQ</sequence>
<evidence type="ECO:0000256" key="4">
    <source>
        <dbReference type="PROSITE-ProRule" id="PRU00134"/>
    </source>
</evidence>
<protein>
    <recommendedName>
        <fullName evidence="5">MYND-type domain-containing protein</fullName>
    </recommendedName>
</protein>
<dbReference type="Pfam" id="PF01753">
    <property type="entry name" value="zf-MYND"/>
    <property type="match status" value="1"/>
</dbReference>
<dbReference type="Proteomes" id="UP000750711">
    <property type="component" value="Unassembled WGS sequence"/>
</dbReference>
<dbReference type="GO" id="GO:0008270">
    <property type="term" value="F:zinc ion binding"/>
    <property type="evidence" value="ECO:0007669"/>
    <property type="project" value="UniProtKB-KW"/>
</dbReference>
<dbReference type="AlphaFoldDB" id="A0A9P8L945"/>
<dbReference type="PROSITE" id="PS01360">
    <property type="entry name" value="ZF_MYND_1"/>
    <property type="match status" value="1"/>
</dbReference>
<proteinExistence type="predicted"/>
<evidence type="ECO:0000256" key="1">
    <source>
        <dbReference type="ARBA" id="ARBA00022723"/>
    </source>
</evidence>
<accession>A0A9P8L945</accession>
<reference evidence="6" key="1">
    <citation type="submission" date="2021-03" db="EMBL/GenBank/DDBJ databases">
        <title>Comparative genomics and phylogenomic investigation of the class Geoglossomycetes provide insights into ecological specialization and systematics.</title>
        <authorList>
            <person name="Melie T."/>
            <person name="Pirro S."/>
            <person name="Miller A.N."/>
            <person name="Quandt A."/>
        </authorList>
    </citation>
    <scope>NUCLEOTIDE SEQUENCE</scope>
    <source>
        <strain evidence="6">CAQ_001_2017</strain>
    </source>
</reference>
<keyword evidence="2 4" id="KW-0863">Zinc-finger</keyword>
<dbReference type="InterPro" id="IPR002893">
    <property type="entry name" value="Znf_MYND"/>
</dbReference>
<keyword evidence="1" id="KW-0479">Metal-binding</keyword>
<dbReference type="PROSITE" id="PS50865">
    <property type="entry name" value="ZF_MYND_2"/>
    <property type="match status" value="1"/>
</dbReference>
<comment type="caution">
    <text evidence="6">The sequence shown here is derived from an EMBL/GenBank/DDBJ whole genome shotgun (WGS) entry which is preliminary data.</text>
</comment>
<feature type="domain" description="MYND-type" evidence="5">
    <location>
        <begin position="5"/>
        <end position="41"/>
    </location>
</feature>
<gene>
    <name evidence="6" type="ORF">GP486_005453</name>
</gene>
<dbReference type="SUPFAM" id="SSF144232">
    <property type="entry name" value="HIT/MYND zinc finger-like"/>
    <property type="match status" value="1"/>
</dbReference>
<evidence type="ECO:0000259" key="5">
    <source>
        <dbReference type="PROSITE" id="PS50865"/>
    </source>
</evidence>
<keyword evidence="3" id="KW-0862">Zinc</keyword>
<evidence type="ECO:0000313" key="7">
    <source>
        <dbReference type="Proteomes" id="UP000750711"/>
    </source>
</evidence>
<evidence type="ECO:0000256" key="2">
    <source>
        <dbReference type="ARBA" id="ARBA00022771"/>
    </source>
</evidence>
<name>A0A9P8L945_9PEZI</name>
<evidence type="ECO:0000313" key="6">
    <source>
        <dbReference type="EMBL" id="KAH0556756.1"/>
    </source>
</evidence>
<evidence type="ECO:0000256" key="3">
    <source>
        <dbReference type="ARBA" id="ARBA00022833"/>
    </source>
</evidence>
<dbReference type="EMBL" id="JAGHQM010001022">
    <property type="protein sequence ID" value="KAH0556756.1"/>
    <property type="molecule type" value="Genomic_DNA"/>
</dbReference>